<proteinExistence type="predicted"/>
<dbReference type="EMBL" id="JACEIK010001594">
    <property type="protein sequence ID" value="MCD7470664.1"/>
    <property type="molecule type" value="Genomic_DNA"/>
</dbReference>
<feature type="non-terminal residue" evidence="1">
    <location>
        <position position="1"/>
    </location>
</feature>
<name>A0ABS8TJE1_DATST</name>
<dbReference type="Proteomes" id="UP000823775">
    <property type="component" value="Unassembled WGS sequence"/>
</dbReference>
<accession>A0ABS8TJE1</accession>
<sequence length="101" mass="11193">ADRWHVTCESPVLTGEMPADAQVRGLMLQATTQHSQFAGTLWIMNSENSSVALEGYKFNTDNCPDLRLNCVSRFATCGLPLESPMIQMFSFNVSNCFSNNP</sequence>
<organism evidence="1 2">
    <name type="scientific">Datura stramonium</name>
    <name type="common">Jimsonweed</name>
    <name type="synonym">Common thornapple</name>
    <dbReference type="NCBI Taxonomy" id="4076"/>
    <lineage>
        <taxon>Eukaryota</taxon>
        <taxon>Viridiplantae</taxon>
        <taxon>Streptophyta</taxon>
        <taxon>Embryophyta</taxon>
        <taxon>Tracheophyta</taxon>
        <taxon>Spermatophyta</taxon>
        <taxon>Magnoliopsida</taxon>
        <taxon>eudicotyledons</taxon>
        <taxon>Gunneridae</taxon>
        <taxon>Pentapetalae</taxon>
        <taxon>asterids</taxon>
        <taxon>lamiids</taxon>
        <taxon>Solanales</taxon>
        <taxon>Solanaceae</taxon>
        <taxon>Solanoideae</taxon>
        <taxon>Datureae</taxon>
        <taxon>Datura</taxon>
    </lineage>
</organism>
<comment type="caution">
    <text evidence="1">The sequence shown here is derived from an EMBL/GenBank/DDBJ whole genome shotgun (WGS) entry which is preliminary data.</text>
</comment>
<evidence type="ECO:0000313" key="2">
    <source>
        <dbReference type="Proteomes" id="UP000823775"/>
    </source>
</evidence>
<protein>
    <submittedName>
        <fullName evidence="1">Uncharacterized protein</fullName>
    </submittedName>
</protein>
<evidence type="ECO:0000313" key="1">
    <source>
        <dbReference type="EMBL" id="MCD7470664.1"/>
    </source>
</evidence>
<gene>
    <name evidence="1" type="ORF">HAX54_010679</name>
</gene>
<keyword evidence="2" id="KW-1185">Reference proteome</keyword>
<reference evidence="1 2" key="1">
    <citation type="journal article" date="2021" name="BMC Genomics">
        <title>Datura genome reveals duplications of psychoactive alkaloid biosynthetic genes and high mutation rate following tissue culture.</title>
        <authorList>
            <person name="Rajewski A."/>
            <person name="Carter-House D."/>
            <person name="Stajich J."/>
            <person name="Litt A."/>
        </authorList>
    </citation>
    <scope>NUCLEOTIDE SEQUENCE [LARGE SCALE GENOMIC DNA]</scope>
    <source>
        <strain evidence="1">AR-01</strain>
    </source>
</reference>